<feature type="domain" description="UDENN FLCN/SMCR8-type" evidence="16">
    <location>
        <begin position="85"/>
        <end position="547"/>
    </location>
</feature>
<dbReference type="Proteomes" id="UP000008144">
    <property type="component" value="Chromosome 12"/>
</dbReference>
<reference evidence="17" key="3">
    <citation type="submission" date="2025-08" db="UniProtKB">
        <authorList>
            <consortium name="Ensembl"/>
        </authorList>
    </citation>
    <scope>IDENTIFICATION</scope>
</reference>
<organism evidence="17 18">
    <name type="scientific">Ciona intestinalis</name>
    <name type="common">Transparent sea squirt</name>
    <name type="synonym">Ascidia intestinalis</name>
    <dbReference type="NCBI Taxonomy" id="7719"/>
    <lineage>
        <taxon>Eukaryota</taxon>
        <taxon>Metazoa</taxon>
        <taxon>Chordata</taxon>
        <taxon>Tunicata</taxon>
        <taxon>Ascidiacea</taxon>
        <taxon>Phlebobranchia</taxon>
        <taxon>Cionidae</taxon>
        <taxon>Ciona</taxon>
    </lineage>
</organism>
<evidence type="ECO:0000256" key="13">
    <source>
        <dbReference type="ARBA" id="ARBA00023228"/>
    </source>
</evidence>
<evidence type="ECO:0000313" key="18">
    <source>
        <dbReference type="Proteomes" id="UP000008144"/>
    </source>
</evidence>
<dbReference type="FunCoup" id="F6UJF1">
    <property type="interactions" value="239"/>
</dbReference>
<evidence type="ECO:0000256" key="8">
    <source>
        <dbReference type="ARBA" id="ARBA00021824"/>
    </source>
</evidence>
<keyword evidence="15" id="KW-0966">Cell projection</keyword>
<dbReference type="HOGENOM" id="CLU_035854_2_0_1"/>
<keyword evidence="13" id="KW-0458">Lysosome</keyword>
<dbReference type="GO" id="GO:0005813">
    <property type="term" value="C:centrosome"/>
    <property type="evidence" value="ECO:0007669"/>
    <property type="project" value="UniProtKB-SubCell"/>
</dbReference>
<keyword evidence="18" id="KW-1185">Reference proteome</keyword>
<sequence>MEAVIALCHFCEQHGPSVMFTCEKILDVFQHATALTPDVTSESGSAETSSYSSSVPTSLSMDSTLTNVGNLGGNLRKMDLCEACRSLSEDDPGFVSYDRDSGTKFVSTQHPHNPEVFRLVRQACVRSLSCEVCPGREGPIMFGDGQHGYVISYTFYVKDNLARGLQRWYSIICIMKDRVFLIQSWPFLVSCIGNIIQYMQSCADSVYKIESSESPQHKTRMLPRVSNVVTPHNFRQHRGHNSNARALIQLTGNPELYPYLHTAFTWIMRACKMRFKEKIVQGARMDDDVVRDEIIERTSRSNSLATDDIDEIQADFNMISITSPCSSTEPIFTSLRHMREVLQPPLFKAIAWHLVVGNQVIWKGQDQDLITSALVVLKQLLPVGCVKMQTRSDKYLNSYKANLLGLTEKACVPSHVKSAEHFILIHVLRKNNNGQKFSHIYPSLPPNNNSMNGIEFRVTNSCILPEKGPEMLNKVEVAIANDSLSPEVVRHCLICLKEEWMNKVKILYKFTKIDNRDKEETARMLQGCLQCTDDDVRLLKFWMTGLSSKFKEELRQSALMP</sequence>
<dbReference type="OMA" id="LWASLHC"/>
<reference evidence="17" key="2">
    <citation type="journal article" date="2008" name="Genome Biol.">
        <title>Improved genome assembly and evidence-based global gene model set for the chordate Ciona intestinalis: new insight into intron and operon populations.</title>
        <authorList>
            <person name="Satou Y."/>
            <person name="Mineta K."/>
            <person name="Ogasawara M."/>
            <person name="Sasakura Y."/>
            <person name="Shoguchi E."/>
            <person name="Ueno K."/>
            <person name="Yamada L."/>
            <person name="Matsumoto J."/>
            <person name="Wasserscheid J."/>
            <person name="Dewar K."/>
            <person name="Wiley G.B."/>
            <person name="Macmil S.L."/>
            <person name="Roe B.A."/>
            <person name="Zeller R.W."/>
            <person name="Hastings K.E."/>
            <person name="Lemaire P."/>
            <person name="Lindquist E."/>
            <person name="Endo T."/>
            <person name="Hotta K."/>
            <person name="Inaba K."/>
        </authorList>
    </citation>
    <scope>NUCLEOTIDE SEQUENCE [LARGE SCALE GENOMIC DNA]</scope>
    <source>
        <strain evidence="17">wild type</strain>
    </source>
</reference>
<dbReference type="GO" id="GO:0000122">
    <property type="term" value="P:negative regulation of transcription by RNA polymerase II"/>
    <property type="evidence" value="ECO:0000318"/>
    <property type="project" value="GO_Central"/>
</dbReference>
<keyword evidence="11" id="KW-0472">Membrane</keyword>
<dbReference type="Pfam" id="PF16692">
    <property type="entry name" value="Folliculin_C"/>
    <property type="match status" value="1"/>
</dbReference>
<evidence type="ECO:0000256" key="2">
    <source>
        <dbReference type="ARBA" id="ARBA00004138"/>
    </source>
</evidence>
<protein>
    <recommendedName>
        <fullName evidence="8">Folliculin</fullName>
    </recommendedName>
</protein>
<dbReference type="InterPro" id="IPR037521">
    <property type="entry name" value="FLCN/SMCR8_DENN"/>
</dbReference>
<dbReference type="GO" id="GO:1904263">
    <property type="term" value="P:positive regulation of TORC1 signaling"/>
    <property type="evidence" value="ECO:0000318"/>
    <property type="project" value="GO_Central"/>
</dbReference>
<dbReference type="InterPro" id="IPR044886">
    <property type="entry name" value="FLCN_DENN_C_sf"/>
</dbReference>
<comment type="similarity">
    <text evidence="7">Belongs to the folliculin family.</text>
</comment>
<dbReference type="Gene3D" id="1.10.10.1730">
    <property type="entry name" value="Folliculin"/>
    <property type="match status" value="1"/>
</dbReference>
<dbReference type="Gene3D" id="3.40.50.12430">
    <property type="match status" value="1"/>
</dbReference>
<dbReference type="STRING" id="7719.ENSCINP00000003434"/>
<dbReference type="PROSITE" id="PS51834">
    <property type="entry name" value="DENN_FLCN_SMCR8"/>
    <property type="match status" value="1"/>
</dbReference>
<dbReference type="PANTHER" id="PTHR31441">
    <property type="entry name" value="FOLLICULIN FAMILY MEMBER"/>
    <property type="match status" value="1"/>
</dbReference>
<proteinExistence type="inferred from homology"/>
<dbReference type="GO" id="GO:0005929">
    <property type="term" value="C:cilium"/>
    <property type="evidence" value="ECO:0007669"/>
    <property type="project" value="UniProtKB-SubCell"/>
</dbReference>
<dbReference type="PANTHER" id="PTHR31441:SF2">
    <property type="entry name" value="FOLLICULIN"/>
    <property type="match status" value="1"/>
</dbReference>
<reference evidence="18" key="1">
    <citation type="journal article" date="2002" name="Science">
        <title>The draft genome of Ciona intestinalis: insights into chordate and vertebrate origins.</title>
        <authorList>
            <person name="Dehal P."/>
            <person name="Satou Y."/>
            <person name="Campbell R.K."/>
            <person name="Chapman J."/>
            <person name="Degnan B."/>
            <person name="De Tomaso A."/>
            <person name="Davidson B."/>
            <person name="Di Gregorio A."/>
            <person name="Gelpke M."/>
            <person name="Goodstein D.M."/>
            <person name="Harafuji N."/>
            <person name="Hastings K.E."/>
            <person name="Ho I."/>
            <person name="Hotta K."/>
            <person name="Huang W."/>
            <person name="Kawashima T."/>
            <person name="Lemaire P."/>
            <person name="Martinez D."/>
            <person name="Meinertzhagen I.A."/>
            <person name="Necula S."/>
            <person name="Nonaka M."/>
            <person name="Putnam N."/>
            <person name="Rash S."/>
            <person name="Saiga H."/>
            <person name="Satake M."/>
            <person name="Terry A."/>
            <person name="Yamada L."/>
            <person name="Wang H.G."/>
            <person name="Awazu S."/>
            <person name="Azumi K."/>
            <person name="Boore J."/>
            <person name="Branno M."/>
            <person name="Chin-Bow S."/>
            <person name="DeSantis R."/>
            <person name="Doyle S."/>
            <person name="Francino P."/>
            <person name="Keys D.N."/>
            <person name="Haga S."/>
            <person name="Hayashi H."/>
            <person name="Hino K."/>
            <person name="Imai K.S."/>
            <person name="Inaba K."/>
            <person name="Kano S."/>
            <person name="Kobayashi K."/>
            <person name="Kobayashi M."/>
            <person name="Lee B.I."/>
            <person name="Makabe K.W."/>
            <person name="Manohar C."/>
            <person name="Matassi G."/>
            <person name="Medina M."/>
            <person name="Mochizuki Y."/>
            <person name="Mount S."/>
            <person name="Morishita T."/>
            <person name="Miura S."/>
            <person name="Nakayama A."/>
            <person name="Nishizaka S."/>
            <person name="Nomoto H."/>
            <person name="Ohta F."/>
            <person name="Oishi K."/>
            <person name="Rigoutsos I."/>
            <person name="Sano M."/>
            <person name="Sasaki A."/>
            <person name="Sasakura Y."/>
            <person name="Shoguchi E."/>
            <person name="Shin-i T."/>
            <person name="Spagnuolo A."/>
            <person name="Stainier D."/>
            <person name="Suzuki M.M."/>
            <person name="Tassy O."/>
            <person name="Takatori N."/>
            <person name="Tokuoka M."/>
            <person name="Yagi K."/>
            <person name="Yoshizaki F."/>
            <person name="Wada S."/>
            <person name="Zhang C."/>
            <person name="Hyatt P.D."/>
            <person name="Larimer F."/>
            <person name="Detter C."/>
            <person name="Doggett N."/>
            <person name="Glavina T."/>
            <person name="Hawkins T."/>
            <person name="Richardson P."/>
            <person name="Lucas S."/>
            <person name="Kohara Y."/>
            <person name="Levine M."/>
            <person name="Satoh N."/>
            <person name="Rokhsar D.S."/>
        </authorList>
    </citation>
    <scope>NUCLEOTIDE SEQUENCE [LARGE SCALE GENOMIC DNA]</scope>
</reference>
<evidence type="ECO:0000259" key="16">
    <source>
        <dbReference type="PROSITE" id="PS51834"/>
    </source>
</evidence>
<name>F6UJF1_CIOIN</name>
<dbReference type="GO" id="GO:0005096">
    <property type="term" value="F:GTPase activator activity"/>
    <property type="evidence" value="ECO:0007669"/>
    <property type="project" value="UniProtKB-KW"/>
</dbReference>
<keyword evidence="12" id="KW-0206">Cytoskeleton</keyword>
<dbReference type="InterPro" id="IPR037520">
    <property type="entry name" value="Folliculin/SMCR8_longin"/>
</dbReference>
<evidence type="ECO:0000256" key="4">
    <source>
        <dbReference type="ARBA" id="ARBA00004300"/>
    </source>
</evidence>
<evidence type="ECO:0000256" key="5">
    <source>
        <dbReference type="ARBA" id="ARBA00004514"/>
    </source>
</evidence>
<comment type="subcellular location">
    <subcellularLocation>
        <location evidence="2">Cell projection</location>
        <location evidence="2">Cilium</location>
    </subcellularLocation>
    <subcellularLocation>
        <location evidence="4">Cytoplasm</location>
        <location evidence="4">Cytoskeleton</location>
        <location evidence="4">Microtubule organizing center</location>
        <location evidence="4">Centrosome</location>
    </subcellularLocation>
    <subcellularLocation>
        <location evidence="3">Cytoplasm</location>
        <location evidence="3">Cytoskeleton</location>
        <location evidence="3">Spindle</location>
    </subcellularLocation>
    <subcellularLocation>
        <location evidence="5">Cytoplasm</location>
        <location evidence="5">Cytosol</location>
    </subcellularLocation>
    <subcellularLocation>
        <location evidence="6">Lysosome membrane</location>
    </subcellularLocation>
    <subcellularLocation>
        <location evidence="1">Nucleus</location>
    </subcellularLocation>
</comment>
<keyword evidence="9" id="KW-0343">GTPase activation</keyword>
<evidence type="ECO:0000256" key="14">
    <source>
        <dbReference type="ARBA" id="ARBA00023242"/>
    </source>
</evidence>
<dbReference type="EMBL" id="EAAA01000879">
    <property type="status" value="NOT_ANNOTATED_CDS"/>
    <property type="molecule type" value="Genomic_DNA"/>
</dbReference>
<dbReference type="GO" id="GO:0005634">
    <property type="term" value="C:nucleus"/>
    <property type="evidence" value="ECO:0007669"/>
    <property type="project" value="UniProtKB-SubCell"/>
</dbReference>
<evidence type="ECO:0000256" key="15">
    <source>
        <dbReference type="ARBA" id="ARBA00023273"/>
    </source>
</evidence>
<dbReference type="InParanoid" id="F6UJF1"/>
<evidence type="ECO:0000256" key="3">
    <source>
        <dbReference type="ARBA" id="ARBA00004186"/>
    </source>
</evidence>
<dbReference type="GO" id="GO:0005819">
    <property type="term" value="C:spindle"/>
    <property type="evidence" value="ECO:0007669"/>
    <property type="project" value="UniProtKB-SubCell"/>
</dbReference>
<dbReference type="InterPro" id="IPR032035">
    <property type="entry name" value="Folliculin_DENN"/>
</dbReference>
<dbReference type="GO" id="GO:0030511">
    <property type="term" value="P:positive regulation of transforming growth factor beta receptor signaling pathway"/>
    <property type="evidence" value="ECO:0000318"/>
    <property type="project" value="GO_Central"/>
</dbReference>
<accession>F6UJF1</accession>
<evidence type="ECO:0000256" key="10">
    <source>
        <dbReference type="ARBA" id="ARBA00022490"/>
    </source>
</evidence>
<dbReference type="InterPro" id="IPR021713">
    <property type="entry name" value="Folliculin"/>
</dbReference>
<evidence type="ECO:0000313" key="17">
    <source>
        <dbReference type="Ensembl" id="ENSCINP00000003434.2"/>
    </source>
</evidence>
<dbReference type="AlphaFoldDB" id="F6UJF1"/>
<evidence type="ECO:0000256" key="12">
    <source>
        <dbReference type="ARBA" id="ARBA00023212"/>
    </source>
</evidence>
<keyword evidence="10" id="KW-0963">Cytoplasm</keyword>
<evidence type="ECO:0000256" key="6">
    <source>
        <dbReference type="ARBA" id="ARBA00004656"/>
    </source>
</evidence>
<reference evidence="17" key="4">
    <citation type="submission" date="2025-09" db="UniProtKB">
        <authorList>
            <consortium name="Ensembl"/>
        </authorList>
    </citation>
    <scope>IDENTIFICATION</scope>
</reference>
<dbReference type="GO" id="GO:0005765">
    <property type="term" value="C:lysosomal membrane"/>
    <property type="evidence" value="ECO:0007669"/>
    <property type="project" value="UniProtKB-SubCell"/>
</dbReference>
<evidence type="ECO:0000256" key="9">
    <source>
        <dbReference type="ARBA" id="ARBA00022468"/>
    </source>
</evidence>
<dbReference type="Pfam" id="PF11704">
    <property type="entry name" value="Folliculin"/>
    <property type="match status" value="1"/>
</dbReference>
<dbReference type="GeneTree" id="ENSGT00390000009864"/>
<evidence type="ECO:0000256" key="7">
    <source>
        <dbReference type="ARBA" id="ARBA00009987"/>
    </source>
</evidence>
<evidence type="ECO:0000256" key="11">
    <source>
        <dbReference type="ARBA" id="ARBA00023136"/>
    </source>
</evidence>
<evidence type="ECO:0000256" key="1">
    <source>
        <dbReference type="ARBA" id="ARBA00004123"/>
    </source>
</evidence>
<keyword evidence="14" id="KW-0539">Nucleus</keyword>
<dbReference type="Ensembl" id="ENSCINT00000003434.2">
    <property type="protein sequence ID" value="ENSCINP00000003434.2"/>
    <property type="gene ID" value="ENSCING00000001702.2"/>
</dbReference>
<dbReference type="GO" id="GO:0005829">
    <property type="term" value="C:cytosol"/>
    <property type="evidence" value="ECO:0000318"/>
    <property type="project" value="GO_Central"/>
</dbReference>